<dbReference type="EMBL" id="CP034183">
    <property type="protein sequence ID" value="AZI42025.1"/>
    <property type="molecule type" value="Genomic_DNA"/>
</dbReference>
<keyword evidence="2" id="KW-0812">Transmembrane</keyword>
<feature type="region of interest" description="Disordered" evidence="1">
    <location>
        <begin position="78"/>
        <end position="104"/>
    </location>
</feature>
<evidence type="ECO:0000313" key="4">
    <source>
        <dbReference type="Proteomes" id="UP000276417"/>
    </source>
</evidence>
<evidence type="ECO:0000256" key="1">
    <source>
        <dbReference type="SAM" id="MobiDB-lite"/>
    </source>
</evidence>
<evidence type="ECO:0008006" key="5">
    <source>
        <dbReference type="Google" id="ProtNLM"/>
    </source>
</evidence>
<accession>A0A3G8YA39</accession>
<dbReference type="KEGG" id="dph:EHF33_04055"/>
<keyword evidence="4" id="KW-1185">Reference proteome</keyword>
<feature type="compositionally biased region" description="Low complexity" evidence="1">
    <location>
        <begin position="8"/>
        <end position="20"/>
    </location>
</feature>
<reference evidence="3 4" key="1">
    <citation type="submission" date="2018-11" db="EMBL/GenBank/DDBJ databases">
        <title>Deinococcus shelandsis sp. nov., isolated from South Shetland Islands soil of Antarctica.</title>
        <authorList>
            <person name="Tian J."/>
        </authorList>
    </citation>
    <scope>NUCLEOTIDE SEQUENCE [LARGE SCALE GENOMIC DNA]</scope>
    <source>
        <strain evidence="3 4">S14-83T</strain>
    </source>
</reference>
<dbReference type="AlphaFoldDB" id="A0A3G8YA39"/>
<keyword evidence="2" id="KW-1133">Transmembrane helix</keyword>
<name>A0A3G8YA39_9DEIO</name>
<feature type="region of interest" description="Disordered" evidence="1">
    <location>
        <begin position="148"/>
        <end position="173"/>
    </location>
</feature>
<protein>
    <recommendedName>
        <fullName evidence="5">SHOCT domain-containing protein</fullName>
    </recommendedName>
</protein>
<dbReference type="RefSeq" id="WP_124868120.1">
    <property type="nucleotide sequence ID" value="NZ_CP034183.1"/>
</dbReference>
<evidence type="ECO:0000313" key="3">
    <source>
        <dbReference type="EMBL" id="AZI42025.1"/>
    </source>
</evidence>
<organism evidence="3 4">
    <name type="scientific">Deinococcus psychrotolerans</name>
    <dbReference type="NCBI Taxonomy" id="2489213"/>
    <lineage>
        <taxon>Bacteria</taxon>
        <taxon>Thermotogati</taxon>
        <taxon>Deinococcota</taxon>
        <taxon>Deinococci</taxon>
        <taxon>Deinococcales</taxon>
        <taxon>Deinococcaceae</taxon>
        <taxon>Deinococcus</taxon>
    </lineage>
</organism>
<dbReference type="OrthoDB" id="73691at2"/>
<keyword evidence="2" id="KW-0472">Membrane</keyword>
<dbReference type="Proteomes" id="UP000276417">
    <property type="component" value="Chromosome 1"/>
</dbReference>
<feature type="transmembrane region" description="Helical" evidence="2">
    <location>
        <begin position="47"/>
        <end position="64"/>
    </location>
</feature>
<proteinExistence type="predicted"/>
<feature type="region of interest" description="Disordered" evidence="1">
    <location>
        <begin position="1"/>
        <end position="20"/>
    </location>
</feature>
<sequence length="173" mass="18970">MDVIINNPATSAQPQFQPQQAQYAPITQTPYGYGPGYGEYKDNHGHGGPGFLLPFLLIGGFLFWRGKNKRRRMTQRWQMVGGPSSQGPTVQERGDAGNTGSDFVDDIRENFRRGKERFMSDGALSIARERYAKGEINADEYQAIVRALGGDSGNSSGNQGRANMGKNSPPDLI</sequence>
<gene>
    <name evidence="3" type="ORF">EHF33_04055</name>
</gene>
<evidence type="ECO:0000256" key="2">
    <source>
        <dbReference type="SAM" id="Phobius"/>
    </source>
</evidence>